<dbReference type="PROSITE" id="PS00855">
    <property type="entry name" value="SPASE_II"/>
    <property type="match status" value="1"/>
</dbReference>
<gene>
    <name evidence="9 12" type="primary">lspA</name>
    <name evidence="12" type="ORF">LF543_03310</name>
</gene>
<dbReference type="GO" id="GO:0004190">
    <property type="term" value="F:aspartic-type endopeptidase activity"/>
    <property type="evidence" value="ECO:0007669"/>
    <property type="project" value="UniProtKB-UniRule"/>
</dbReference>
<dbReference type="NCBIfam" id="TIGR00077">
    <property type="entry name" value="lspA"/>
    <property type="match status" value="1"/>
</dbReference>
<dbReference type="EC" id="3.4.23.36" evidence="9"/>
<evidence type="ECO:0000256" key="8">
    <source>
        <dbReference type="ARBA" id="ARBA00023136"/>
    </source>
</evidence>
<comment type="similarity">
    <text evidence="1 9 11">Belongs to the peptidase A8 family.</text>
</comment>
<evidence type="ECO:0000256" key="10">
    <source>
        <dbReference type="RuleBase" id="RU000594"/>
    </source>
</evidence>
<evidence type="ECO:0000256" key="5">
    <source>
        <dbReference type="ARBA" id="ARBA00022750"/>
    </source>
</evidence>
<feature type="transmembrane region" description="Helical" evidence="9">
    <location>
        <begin position="122"/>
        <end position="145"/>
    </location>
</feature>
<evidence type="ECO:0000256" key="1">
    <source>
        <dbReference type="ARBA" id="ARBA00006139"/>
    </source>
</evidence>
<dbReference type="HAMAP" id="MF_00161">
    <property type="entry name" value="LspA"/>
    <property type="match status" value="1"/>
</dbReference>
<evidence type="ECO:0000256" key="2">
    <source>
        <dbReference type="ARBA" id="ARBA00022475"/>
    </source>
</evidence>
<feature type="active site" evidence="9">
    <location>
        <position position="128"/>
    </location>
</feature>
<dbReference type="Proteomes" id="UP000327194">
    <property type="component" value="Chromosome"/>
</dbReference>
<evidence type="ECO:0000313" key="13">
    <source>
        <dbReference type="Proteomes" id="UP000327194"/>
    </source>
</evidence>
<keyword evidence="7 9" id="KW-1133">Transmembrane helix</keyword>
<name>A0AAE6P2Q4_9LACO</name>
<dbReference type="Pfam" id="PF01252">
    <property type="entry name" value="Peptidase_A8"/>
    <property type="match status" value="1"/>
</dbReference>
<keyword evidence="6 9" id="KW-0378">Hydrolase</keyword>
<evidence type="ECO:0000256" key="11">
    <source>
        <dbReference type="RuleBase" id="RU004181"/>
    </source>
</evidence>
<dbReference type="KEGG" id="lfv:LF543_03310"/>
<keyword evidence="3 9" id="KW-0645">Protease</keyword>
<keyword evidence="4 9" id="KW-0812">Transmembrane</keyword>
<evidence type="ECO:0000256" key="9">
    <source>
        <dbReference type="HAMAP-Rule" id="MF_00161"/>
    </source>
</evidence>
<evidence type="ECO:0000256" key="3">
    <source>
        <dbReference type="ARBA" id="ARBA00022670"/>
    </source>
</evidence>
<dbReference type="EMBL" id="CP045562">
    <property type="protein sequence ID" value="QFX93322.1"/>
    <property type="molecule type" value="Genomic_DNA"/>
</dbReference>
<evidence type="ECO:0000256" key="4">
    <source>
        <dbReference type="ARBA" id="ARBA00022692"/>
    </source>
</evidence>
<dbReference type="AlphaFoldDB" id="A0AAE6P2Q4"/>
<keyword evidence="8 9" id="KW-0472">Membrane</keyword>
<feature type="active site" evidence="9">
    <location>
        <position position="112"/>
    </location>
</feature>
<sequence length="154" mass="17125">MWILTALLFVLLLTLDQVSKSWIRLNIPTGRDISVIPGILSLTNINNTGAAWSFLSGKSFIFEIIAVIAVFVFLFFIYFERNHTGYLIGLTLMLAGTIGNLLDRFLVGSVTDMIQLDFINFPIFNVADSCVTIGVIVLFLVILLAKPESEKHAE</sequence>
<dbReference type="InterPro" id="IPR001872">
    <property type="entry name" value="Peptidase_A8"/>
</dbReference>
<accession>A0AAE6P2Q4</accession>
<keyword evidence="2 9" id="KW-1003">Cell membrane</keyword>
<evidence type="ECO:0000313" key="12">
    <source>
        <dbReference type="EMBL" id="QFX93322.1"/>
    </source>
</evidence>
<feature type="transmembrane region" description="Helical" evidence="9">
    <location>
        <begin position="86"/>
        <end position="102"/>
    </location>
</feature>
<dbReference type="PANTHER" id="PTHR33695:SF1">
    <property type="entry name" value="LIPOPROTEIN SIGNAL PEPTIDASE"/>
    <property type="match status" value="1"/>
</dbReference>
<dbReference type="PANTHER" id="PTHR33695">
    <property type="entry name" value="LIPOPROTEIN SIGNAL PEPTIDASE"/>
    <property type="match status" value="1"/>
</dbReference>
<dbReference type="PRINTS" id="PR00781">
    <property type="entry name" value="LIPOSIGPTASE"/>
</dbReference>
<proteinExistence type="inferred from homology"/>
<dbReference type="GO" id="GO:0005886">
    <property type="term" value="C:plasma membrane"/>
    <property type="evidence" value="ECO:0007669"/>
    <property type="project" value="UniProtKB-SubCell"/>
</dbReference>
<feature type="transmembrane region" description="Helical" evidence="9">
    <location>
        <begin position="60"/>
        <end position="79"/>
    </location>
</feature>
<comment type="caution">
    <text evidence="9">Lacks conserved residue(s) required for the propagation of feature annotation.</text>
</comment>
<evidence type="ECO:0000256" key="6">
    <source>
        <dbReference type="ARBA" id="ARBA00022801"/>
    </source>
</evidence>
<comment type="function">
    <text evidence="9 10">This protein specifically catalyzes the removal of signal peptides from prolipoproteins.</text>
</comment>
<reference evidence="12 13" key="1">
    <citation type="submission" date="2019-10" db="EMBL/GenBank/DDBJ databases">
        <title>Genome sequencing of Lactobacillus fructivorans.</title>
        <authorList>
            <person name="Kim K."/>
        </authorList>
    </citation>
    <scope>NUCLEOTIDE SEQUENCE [LARGE SCALE GENOMIC DNA]</scope>
    <source>
        <strain evidence="12 13">LF543</strain>
    </source>
</reference>
<organism evidence="12 13">
    <name type="scientific">Fructilactobacillus fructivorans</name>
    <dbReference type="NCBI Taxonomy" id="1614"/>
    <lineage>
        <taxon>Bacteria</taxon>
        <taxon>Bacillati</taxon>
        <taxon>Bacillota</taxon>
        <taxon>Bacilli</taxon>
        <taxon>Lactobacillales</taxon>
        <taxon>Lactobacillaceae</taxon>
        <taxon>Fructilactobacillus</taxon>
    </lineage>
</organism>
<evidence type="ECO:0000256" key="7">
    <source>
        <dbReference type="ARBA" id="ARBA00022989"/>
    </source>
</evidence>
<keyword evidence="5 9" id="KW-0064">Aspartyl protease</keyword>
<dbReference type="GO" id="GO:0006508">
    <property type="term" value="P:proteolysis"/>
    <property type="evidence" value="ECO:0007669"/>
    <property type="project" value="UniProtKB-KW"/>
</dbReference>
<comment type="subcellular location">
    <subcellularLocation>
        <location evidence="9">Cell membrane</location>
        <topology evidence="9">Multi-pass membrane protein</topology>
    </subcellularLocation>
</comment>
<comment type="pathway">
    <text evidence="9">Protein modification; lipoprotein biosynthesis (signal peptide cleavage).</text>
</comment>
<protein>
    <recommendedName>
        <fullName evidence="9">Lipoprotein signal peptidase</fullName>
        <ecNumber evidence="9">3.4.23.36</ecNumber>
    </recommendedName>
    <alternativeName>
        <fullName evidence="9">Prolipoprotein signal peptidase</fullName>
    </alternativeName>
    <alternativeName>
        <fullName evidence="9">Signal peptidase II</fullName>
        <shortName evidence="9">SPase II</shortName>
    </alternativeName>
</protein>
<comment type="catalytic activity">
    <reaction evidence="9 10">
        <text>Release of signal peptides from bacterial membrane prolipoproteins. Hydrolyzes -Xaa-Yaa-Zaa-|-(S,diacylglyceryl)Cys-, in which Xaa is hydrophobic (preferably Leu), and Yaa (Ala or Ser) and Zaa (Gly or Ala) have small, neutral side chains.</text>
        <dbReference type="EC" id="3.4.23.36"/>
    </reaction>
</comment>